<dbReference type="AlphaFoldDB" id="A0A4C1Z217"/>
<accession>A0A4C1Z217</accession>
<gene>
    <name evidence="1" type="ORF">EVAR_49697_1</name>
</gene>
<name>A0A4C1Z217_EUMVA</name>
<evidence type="ECO:0000313" key="2">
    <source>
        <dbReference type="Proteomes" id="UP000299102"/>
    </source>
</evidence>
<proteinExistence type="predicted"/>
<reference evidence="1 2" key="1">
    <citation type="journal article" date="2019" name="Commun. Biol.">
        <title>The bagworm genome reveals a unique fibroin gene that provides high tensile strength.</title>
        <authorList>
            <person name="Kono N."/>
            <person name="Nakamura H."/>
            <person name="Ohtoshi R."/>
            <person name="Tomita M."/>
            <person name="Numata K."/>
            <person name="Arakawa K."/>
        </authorList>
    </citation>
    <scope>NUCLEOTIDE SEQUENCE [LARGE SCALE GENOMIC DNA]</scope>
</reference>
<protein>
    <submittedName>
        <fullName evidence="1">Uncharacterized protein</fullName>
    </submittedName>
</protein>
<dbReference type="Proteomes" id="UP000299102">
    <property type="component" value="Unassembled WGS sequence"/>
</dbReference>
<dbReference type="EMBL" id="BGZK01001562">
    <property type="protein sequence ID" value="GBP82388.1"/>
    <property type="molecule type" value="Genomic_DNA"/>
</dbReference>
<comment type="caution">
    <text evidence="1">The sequence shown here is derived from an EMBL/GenBank/DDBJ whole genome shotgun (WGS) entry which is preliminary data.</text>
</comment>
<keyword evidence="2" id="KW-1185">Reference proteome</keyword>
<sequence length="106" mass="12744">MNRNYYSFEIKTVVMRSWRSMCEVPLKDRYRDSDIRERCGLKEHVVIRVEKGMLLWFGHLDTVNEGRLIYIDQSIKRDKTIERMCVMERSSRVPPENPTQTELVAY</sequence>
<organism evidence="1 2">
    <name type="scientific">Eumeta variegata</name>
    <name type="common">Bagworm moth</name>
    <name type="synonym">Eumeta japonica</name>
    <dbReference type="NCBI Taxonomy" id="151549"/>
    <lineage>
        <taxon>Eukaryota</taxon>
        <taxon>Metazoa</taxon>
        <taxon>Ecdysozoa</taxon>
        <taxon>Arthropoda</taxon>
        <taxon>Hexapoda</taxon>
        <taxon>Insecta</taxon>
        <taxon>Pterygota</taxon>
        <taxon>Neoptera</taxon>
        <taxon>Endopterygota</taxon>
        <taxon>Lepidoptera</taxon>
        <taxon>Glossata</taxon>
        <taxon>Ditrysia</taxon>
        <taxon>Tineoidea</taxon>
        <taxon>Psychidae</taxon>
        <taxon>Oiketicinae</taxon>
        <taxon>Eumeta</taxon>
    </lineage>
</organism>
<evidence type="ECO:0000313" key="1">
    <source>
        <dbReference type="EMBL" id="GBP82388.1"/>
    </source>
</evidence>
<dbReference type="OrthoDB" id="6370710at2759"/>